<reference evidence="1 2" key="2">
    <citation type="submission" date="2020-08" db="EMBL/GenBank/DDBJ databases">
        <authorList>
            <person name="Partida-Martinez L."/>
            <person name="Huntemann M."/>
            <person name="Clum A."/>
            <person name="Wang J."/>
            <person name="Palaniappan K."/>
            <person name="Ritter S."/>
            <person name="Chen I.-M."/>
            <person name="Stamatis D."/>
            <person name="Reddy T."/>
            <person name="O'Malley R."/>
            <person name="Daum C."/>
            <person name="Shapiro N."/>
            <person name="Ivanova N."/>
            <person name="Kyrpides N."/>
            <person name="Woyke T."/>
        </authorList>
    </citation>
    <scope>NUCLEOTIDE SEQUENCE [LARGE SCALE GENOMIC DNA]</scope>
    <source>
        <strain evidence="1 2">AS3.13</strain>
    </source>
</reference>
<name>A0A7X0J901_9SPHN</name>
<dbReference type="EMBL" id="JACHBT010000001">
    <property type="protein sequence ID" value="MBB6503198.1"/>
    <property type="molecule type" value="Genomic_DNA"/>
</dbReference>
<dbReference type="Proteomes" id="UP000522313">
    <property type="component" value="Unassembled WGS sequence"/>
</dbReference>
<reference evidence="1 2" key="1">
    <citation type="submission" date="2020-08" db="EMBL/GenBank/DDBJ databases">
        <title>The Agave Microbiome: Exploring the role of microbial communities in plant adaptations to desert environments.</title>
        <authorList>
            <person name="Partida-Martinez L.P."/>
        </authorList>
    </citation>
    <scope>NUCLEOTIDE SEQUENCE [LARGE SCALE GENOMIC DNA]</scope>
    <source>
        <strain evidence="1 2">AS3.13</strain>
    </source>
</reference>
<dbReference type="AlphaFoldDB" id="A0A7X0J901"/>
<proteinExistence type="predicted"/>
<accession>A0A7X0J901</accession>
<sequence length="267" mass="29784">MLKVAESYSSKQATLLLLWFVRYGEHQQNCPRHLTDDELEVALRARGFLWDHVIASLRKDPHWTIAGLENLVTPNWKVEVSGGGKATVNYRILGVDLPLLEFGPGVGSLRLEYAAQFFAACQARDRAIADCSIDDTLTMVSKGFSSVEAGLAIVGHLHKANFPNEKRLDDRLPLMTRIETWLPHIGIDLDKSSSMWCNIDYLRGVRDNAATHPKFGAAPRSNKDLAVIINKFRSLAELIFLISIALLGQATREQIRAAAYPDVFSLE</sequence>
<organism evidence="1 2">
    <name type="scientific">Sphingomonas endophytica</name>
    <dbReference type="NCBI Taxonomy" id="869719"/>
    <lineage>
        <taxon>Bacteria</taxon>
        <taxon>Pseudomonadati</taxon>
        <taxon>Pseudomonadota</taxon>
        <taxon>Alphaproteobacteria</taxon>
        <taxon>Sphingomonadales</taxon>
        <taxon>Sphingomonadaceae</taxon>
        <taxon>Sphingomonas</taxon>
    </lineage>
</organism>
<protein>
    <submittedName>
        <fullName evidence="1">Uncharacterized protein</fullName>
    </submittedName>
</protein>
<dbReference type="RefSeq" id="WP_184503750.1">
    <property type="nucleotide sequence ID" value="NZ_JACHBT010000001.1"/>
</dbReference>
<gene>
    <name evidence="1" type="ORF">F4693_000147</name>
</gene>
<comment type="caution">
    <text evidence="1">The sequence shown here is derived from an EMBL/GenBank/DDBJ whole genome shotgun (WGS) entry which is preliminary data.</text>
</comment>
<evidence type="ECO:0000313" key="2">
    <source>
        <dbReference type="Proteomes" id="UP000522313"/>
    </source>
</evidence>
<evidence type="ECO:0000313" key="1">
    <source>
        <dbReference type="EMBL" id="MBB6503198.1"/>
    </source>
</evidence>